<dbReference type="InterPro" id="IPR035994">
    <property type="entry name" value="Nucleoside_phosphorylase_sf"/>
</dbReference>
<evidence type="ECO:0000256" key="3">
    <source>
        <dbReference type="ARBA" id="ARBA00022801"/>
    </source>
</evidence>
<keyword evidence="3 9" id="KW-0378">Hydrolase</keyword>
<feature type="domain" description="Alanine racemase N-terminal" evidence="8">
    <location>
        <begin position="265"/>
        <end position="460"/>
    </location>
</feature>
<evidence type="ECO:0000256" key="6">
    <source>
        <dbReference type="HAMAP-Rule" id="MF_02087"/>
    </source>
</evidence>
<dbReference type="PANTHER" id="PTHR10146:SF14">
    <property type="entry name" value="PYRIDOXAL PHOSPHATE HOMEOSTASIS PROTEIN"/>
    <property type="match status" value="1"/>
</dbReference>
<dbReference type="CDD" id="cd09008">
    <property type="entry name" value="MTAN"/>
    <property type="match status" value="1"/>
</dbReference>
<keyword evidence="5" id="KW-0486">Methionine biosynthesis</keyword>
<protein>
    <recommendedName>
        <fullName evidence="6">Pyridoxal phosphate homeostasis protein</fullName>
        <shortName evidence="6">PLP homeostasis protein</shortName>
    </recommendedName>
</protein>
<accession>A0ABY7VTW2</accession>
<dbReference type="Gene3D" id="3.40.50.1580">
    <property type="entry name" value="Nucleoside phosphorylase domain"/>
    <property type="match status" value="1"/>
</dbReference>
<evidence type="ECO:0000256" key="5">
    <source>
        <dbReference type="ARBA" id="ARBA00023167"/>
    </source>
</evidence>
<comment type="similarity">
    <text evidence="6">Belongs to the pyridoxal phosphate-binding protein YggS/PROSC family.</text>
</comment>
<keyword evidence="9" id="KW-0326">Glycosidase</keyword>
<evidence type="ECO:0000256" key="2">
    <source>
        <dbReference type="ARBA" id="ARBA00022605"/>
    </source>
</evidence>
<keyword evidence="2" id="KW-0028">Amino-acid biosynthesis</keyword>
<evidence type="ECO:0000259" key="7">
    <source>
        <dbReference type="Pfam" id="PF01048"/>
    </source>
</evidence>
<dbReference type="NCBIfam" id="NF004079">
    <property type="entry name" value="PRK05584.1"/>
    <property type="match status" value="1"/>
</dbReference>
<dbReference type="Proteomes" id="UP001214250">
    <property type="component" value="Chromosome 2"/>
</dbReference>
<evidence type="ECO:0000313" key="9">
    <source>
        <dbReference type="EMBL" id="WDE97487.1"/>
    </source>
</evidence>
<comment type="function">
    <text evidence="6">Pyridoxal 5'-phosphate (PLP)-binding protein, which is involved in PLP homeostasis.</text>
</comment>
<dbReference type="InterPro" id="IPR010049">
    <property type="entry name" value="MTA_SAH_Nsdase"/>
</dbReference>
<dbReference type="Pfam" id="PF01048">
    <property type="entry name" value="PNP_UDP_1"/>
    <property type="match status" value="1"/>
</dbReference>
<dbReference type="NCBIfam" id="TIGR00044">
    <property type="entry name" value="YggS family pyridoxal phosphate-dependent enzyme"/>
    <property type="match status" value="1"/>
</dbReference>
<dbReference type="SUPFAM" id="SSF51419">
    <property type="entry name" value="PLP-binding barrel"/>
    <property type="match status" value="1"/>
</dbReference>
<comment type="pathway">
    <text evidence="1">Amino-acid biosynthesis; L-methionine biosynthesis via salvage pathway; S-methyl-5-thio-alpha-D-ribose 1-phosphate from S-methyl-5'-thioadenosine (hydrolase route): step 1/2.</text>
</comment>
<dbReference type="InterPro" id="IPR011078">
    <property type="entry name" value="PyrdxlP_homeostasis"/>
</dbReference>
<evidence type="ECO:0000313" key="10">
    <source>
        <dbReference type="Proteomes" id="UP001214250"/>
    </source>
</evidence>
<dbReference type="CDD" id="cd00635">
    <property type="entry name" value="PLPDE_III_YBL036c_like"/>
    <property type="match status" value="1"/>
</dbReference>
<dbReference type="PANTHER" id="PTHR10146">
    <property type="entry name" value="PROLINE SYNTHETASE CO-TRANSCRIBED BACTERIAL HOMOLOG PROTEIN"/>
    <property type="match status" value="1"/>
</dbReference>
<dbReference type="Pfam" id="PF01168">
    <property type="entry name" value="Ala_racemase_N"/>
    <property type="match status" value="1"/>
</dbReference>
<feature type="modified residue" description="N6-(pyridoxal phosphate)lysine" evidence="6">
    <location>
        <position position="271"/>
    </location>
</feature>
<proteinExistence type="inferred from homology"/>
<dbReference type="NCBIfam" id="TIGR01704">
    <property type="entry name" value="MTA_SAH-Nsdase"/>
    <property type="match status" value="1"/>
</dbReference>
<dbReference type="GO" id="GO:0008782">
    <property type="term" value="F:adenosylhomocysteine nucleosidase activity"/>
    <property type="evidence" value="ECO:0007669"/>
    <property type="project" value="UniProtKB-EC"/>
</dbReference>
<evidence type="ECO:0000256" key="4">
    <source>
        <dbReference type="ARBA" id="ARBA00022898"/>
    </source>
</evidence>
<sequence length="464" mass="51734">MPSPRTRVAIIGALPEELEKLKTLLSDIKELQHGPFQYQQCKFEDIDCLLSLSGIGKVQATMLVQHICDTWKPDYFIFTGVAGALNKQFDTGDVVIGTEFIQHDLELNALGFERGEIPYTGEKVFHACDFLTKMATSFKTDNHKIYQGRILTGDQFITHDHVKPYFTDELAGDAVEMEGAALAFVASRHKVPFIVLRTISDRADGNAACDFNTLLPLVADNSCFMVKHILESLHENQKVPARYDAVKLEIADSAKKHQRTLDDIQLLTVSKNHPADKVYALYNHGVKEFAENRVQEMIEKAQDLPSDIHWHLIGPLQSNKVRQAIQVAQTIHSVDNSALVQRISRIAGEEAKTINIFIQVNLTGEIQKSGISSLSLEKLLIECSQLENINLLGLMTMGPLSASKDENLSVFNELKELSVLHEKYFSDKAKLSMGMSGDYEEAIASGTSILRIGSAIMGTRQYEQ</sequence>
<keyword evidence="4 6" id="KW-0663">Pyridoxal phosphate</keyword>
<evidence type="ECO:0000259" key="8">
    <source>
        <dbReference type="Pfam" id="PF01168"/>
    </source>
</evidence>
<name>A0ABY7VTW2_9BACT</name>
<dbReference type="HAMAP" id="MF_02087">
    <property type="entry name" value="PLP_homeostasis"/>
    <property type="match status" value="1"/>
</dbReference>
<gene>
    <name evidence="9" type="ORF">PQO03_16795</name>
</gene>
<keyword evidence="10" id="KW-1185">Reference proteome</keyword>
<dbReference type="InterPro" id="IPR000845">
    <property type="entry name" value="Nucleoside_phosphorylase_d"/>
</dbReference>
<dbReference type="EMBL" id="CP117812">
    <property type="protein sequence ID" value="WDE97487.1"/>
    <property type="molecule type" value="Genomic_DNA"/>
</dbReference>
<organism evidence="9 10">
    <name type="scientific">Lentisphaera profundi</name>
    <dbReference type="NCBI Taxonomy" id="1658616"/>
    <lineage>
        <taxon>Bacteria</taxon>
        <taxon>Pseudomonadati</taxon>
        <taxon>Lentisphaerota</taxon>
        <taxon>Lentisphaeria</taxon>
        <taxon>Lentisphaerales</taxon>
        <taxon>Lentisphaeraceae</taxon>
        <taxon>Lentisphaera</taxon>
    </lineage>
</organism>
<dbReference type="InterPro" id="IPR001608">
    <property type="entry name" value="Ala_racemase_N"/>
</dbReference>
<dbReference type="SUPFAM" id="SSF53167">
    <property type="entry name" value="Purine and uridine phosphorylases"/>
    <property type="match status" value="1"/>
</dbReference>
<reference evidence="9 10" key="1">
    <citation type="submission" date="2023-02" db="EMBL/GenBank/DDBJ databases">
        <title>Genome sequence of Lentisphaera profundi SAORIC-696.</title>
        <authorList>
            <person name="Kim e."/>
            <person name="Cho J.-C."/>
            <person name="Choi A."/>
            <person name="Kang I."/>
        </authorList>
    </citation>
    <scope>NUCLEOTIDE SEQUENCE [LARGE SCALE GENOMIC DNA]</scope>
    <source>
        <strain evidence="9 10">SAORIC-696</strain>
    </source>
</reference>
<dbReference type="InterPro" id="IPR029066">
    <property type="entry name" value="PLP-binding_barrel"/>
</dbReference>
<evidence type="ECO:0000256" key="1">
    <source>
        <dbReference type="ARBA" id="ARBA00004945"/>
    </source>
</evidence>
<dbReference type="Gene3D" id="3.20.20.10">
    <property type="entry name" value="Alanine racemase"/>
    <property type="match status" value="1"/>
</dbReference>
<dbReference type="RefSeq" id="WP_274151907.1">
    <property type="nucleotide sequence ID" value="NZ_CP117812.1"/>
</dbReference>
<feature type="domain" description="Nucleoside phosphorylase" evidence="7">
    <location>
        <begin position="7"/>
        <end position="226"/>
    </location>
</feature>